<evidence type="ECO:0000313" key="2">
    <source>
        <dbReference type="Proteomes" id="UP001150641"/>
    </source>
</evidence>
<dbReference type="CDD" id="cd20693">
    <property type="entry name" value="CdiI_EcoliA0-like"/>
    <property type="match status" value="1"/>
</dbReference>
<comment type="caution">
    <text evidence="1">The sequence shown here is derived from an EMBL/GenBank/DDBJ whole genome shotgun (WGS) entry which is preliminary data.</text>
</comment>
<organism evidence="1 2">
    <name type="scientific">Dryocola boscaweniae</name>
    <dbReference type="NCBI Taxonomy" id="2925397"/>
    <lineage>
        <taxon>Bacteria</taxon>
        <taxon>Pseudomonadati</taxon>
        <taxon>Pseudomonadota</taxon>
        <taxon>Gammaproteobacteria</taxon>
        <taxon>Enterobacterales</taxon>
        <taxon>Enterobacteriaceae</taxon>
        <taxon>Dryocola</taxon>
    </lineage>
</organism>
<sequence length="127" mass="14569">MTLFDECKEALLVDFNIVIGDEERKAIDMLYNYPVAAGGVLWKEMKYRDYDDLYGVLNANLVKNHDVFVLADDADVPLFRTNIKLIAENVYDVTALSPKLFIYNDEIIIQPLFPSESFRVGLRSDNL</sequence>
<evidence type="ECO:0000313" key="1">
    <source>
        <dbReference type="EMBL" id="MCT4702337.1"/>
    </source>
</evidence>
<reference evidence="1" key="1">
    <citation type="submission" date="2022-03" db="EMBL/GenBank/DDBJ databases">
        <title>Proposal of a novel genus Dryocolo and two novel species.</title>
        <authorList>
            <person name="Maddock D.W."/>
            <person name="Brady C.L."/>
            <person name="Denman S."/>
            <person name="Arnold D."/>
        </authorList>
    </citation>
    <scope>NUCLEOTIDE SEQUENCE</scope>
    <source>
        <strain evidence="1">H6W4</strain>
    </source>
</reference>
<protein>
    <submittedName>
        <fullName evidence="1">Uncharacterized protein</fullName>
    </submittedName>
</protein>
<accession>A0A9X3AN80</accession>
<dbReference type="InterPro" id="IPR049585">
    <property type="entry name" value="CdiI_EcoliA0-like"/>
</dbReference>
<dbReference type="Pfam" id="PF24172">
    <property type="entry name" value="CdiI_ImmP"/>
    <property type="match status" value="1"/>
</dbReference>
<keyword evidence="2" id="KW-1185">Reference proteome</keyword>
<name>A0A9X3AN80_9ENTR</name>
<dbReference type="Proteomes" id="UP001150641">
    <property type="component" value="Unassembled WGS sequence"/>
</dbReference>
<dbReference type="AlphaFoldDB" id="A0A9X3AN80"/>
<gene>
    <name evidence="1" type="ORF">MUA00_11100</name>
</gene>
<dbReference type="EMBL" id="JALHAP010000078">
    <property type="protein sequence ID" value="MCT4702337.1"/>
    <property type="molecule type" value="Genomic_DNA"/>
</dbReference>
<dbReference type="RefSeq" id="WP_271123111.1">
    <property type="nucleotide sequence ID" value="NZ_JALHAN010000065.1"/>
</dbReference>
<proteinExistence type="predicted"/>